<proteinExistence type="predicted"/>
<protein>
    <submittedName>
        <fullName evidence="2">Uncharacterized protein</fullName>
    </submittedName>
</protein>
<dbReference type="RefSeq" id="WP_086086466.1">
    <property type="nucleotide sequence ID" value="NZ_CP021112.1"/>
</dbReference>
<evidence type="ECO:0000313" key="3">
    <source>
        <dbReference type="Proteomes" id="UP000194137"/>
    </source>
</evidence>
<dbReference type="EMBL" id="CP021112">
    <property type="protein sequence ID" value="ARP98152.1"/>
    <property type="molecule type" value="Genomic_DNA"/>
</dbReference>
<dbReference type="AlphaFoldDB" id="A0A1W6ZLG2"/>
<reference evidence="2 3" key="1">
    <citation type="submission" date="2017-05" db="EMBL/GenBank/DDBJ databases">
        <title>Full genome sequence of Pseudorhodoplanes sinuspersici.</title>
        <authorList>
            <person name="Dastgheib S.M.M."/>
            <person name="Shavandi M."/>
            <person name="Tirandaz H."/>
        </authorList>
    </citation>
    <scope>NUCLEOTIDE SEQUENCE [LARGE SCALE GENOMIC DNA]</scope>
    <source>
        <strain evidence="2 3">RIPI110</strain>
    </source>
</reference>
<name>A0A1W6ZLG2_9HYPH</name>
<sequence>MKIFWAWQSDTPGKTGRYFVREALVDAIKVLKQPEEVEEPTKAENRESMHLDQDRQNVTGSPALADTIKRKIRESAVFIGDVAPVSKIPRRRGIRDSREKRNMNPNVAIELGYAQHALGDERVLMVLNEHYGGREFLPFDLQHHAGPIIYSLRPDATKEEIVAEHAKLRGQFVTALRGFLGAAPAVVTPPFPSVPPATTPAVWFKRGEVVAKFDDETEYGFADDKGMYLKLSPRTALAKPFTTGELYGLARQSQFGLLYRQQAGLPHHNARGAVLLEPVSGSGGRLRAATQVFHNGEIWSIGRDLLVDNEYGKLVPVKLLETAFREALTRHVDFMQTKLGIPPPYTVEFGAAGMLGYSLVINTNIDNPYELRDDTFSETFVLAEVSSQAIDAALLRIYEAFFRRTGYPRPPNLFGFPPPAGR</sequence>
<gene>
    <name evidence="2" type="ORF">CAK95_02935</name>
</gene>
<dbReference type="STRING" id="1235591.CAK95_02935"/>
<evidence type="ECO:0000313" key="2">
    <source>
        <dbReference type="EMBL" id="ARP98152.1"/>
    </source>
</evidence>
<dbReference type="KEGG" id="psin:CAK95_02935"/>
<accession>A0A1W6ZLG2</accession>
<feature type="region of interest" description="Disordered" evidence="1">
    <location>
        <begin position="36"/>
        <end position="56"/>
    </location>
</feature>
<evidence type="ECO:0000256" key="1">
    <source>
        <dbReference type="SAM" id="MobiDB-lite"/>
    </source>
</evidence>
<dbReference type="Proteomes" id="UP000194137">
    <property type="component" value="Chromosome"/>
</dbReference>
<feature type="compositionally biased region" description="Basic and acidic residues" evidence="1">
    <location>
        <begin position="36"/>
        <end position="55"/>
    </location>
</feature>
<dbReference type="OrthoDB" id="8910972at2"/>
<keyword evidence="3" id="KW-1185">Reference proteome</keyword>
<organism evidence="2 3">
    <name type="scientific">Pseudorhodoplanes sinuspersici</name>
    <dbReference type="NCBI Taxonomy" id="1235591"/>
    <lineage>
        <taxon>Bacteria</taxon>
        <taxon>Pseudomonadati</taxon>
        <taxon>Pseudomonadota</taxon>
        <taxon>Alphaproteobacteria</taxon>
        <taxon>Hyphomicrobiales</taxon>
        <taxon>Pseudorhodoplanes</taxon>
    </lineage>
</organism>